<feature type="chain" id="PRO_5036800486" evidence="4">
    <location>
        <begin position="19"/>
        <end position="326"/>
    </location>
</feature>
<reference evidence="6" key="1">
    <citation type="submission" date="2020-05" db="EMBL/GenBank/DDBJ databases">
        <authorList>
            <person name="Zeng H."/>
            <person name="Chan Y.K."/>
            <person name="Watt R.M."/>
        </authorList>
    </citation>
    <scope>NUCLEOTIDE SEQUENCE</scope>
    <source>
        <strain evidence="6">ATCC 700773</strain>
    </source>
</reference>
<keyword evidence="3 4" id="KW-0732">Signal</keyword>
<organism evidence="6 7">
    <name type="scientific">Treponema parvum</name>
    <dbReference type="NCBI Taxonomy" id="138851"/>
    <lineage>
        <taxon>Bacteria</taxon>
        <taxon>Pseudomonadati</taxon>
        <taxon>Spirochaetota</taxon>
        <taxon>Spirochaetia</taxon>
        <taxon>Spirochaetales</taxon>
        <taxon>Treponemataceae</taxon>
        <taxon>Treponema</taxon>
    </lineage>
</organism>
<evidence type="ECO:0000256" key="4">
    <source>
        <dbReference type="SAM" id="SignalP"/>
    </source>
</evidence>
<evidence type="ECO:0000256" key="2">
    <source>
        <dbReference type="ARBA" id="ARBA00007639"/>
    </source>
</evidence>
<dbReference type="InterPro" id="IPR025997">
    <property type="entry name" value="SBP_2_dom"/>
</dbReference>
<evidence type="ECO:0000313" key="7">
    <source>
        <dbReference type="Proteomes" id="UP000671995"/>
    </source>
</evidence>
<proteinExistence type="inferred from homology"/>
<dbReference type="SUPFAM" id="SSF53822">
    <property type="entry name" value="Periplasmic binding protein-like I"/>
    <property type="match status" value="1"/>
</dbReference>
<dbReference type="GO" id="GO:0030313">
    <property type="term" value="C:cell envelope"/>
    <property type="evidence" value="ECO:0007669"/>
    <property type="project" value="UniProtKB-SubCell"/>
</dbReference>
<sequence length="326" mass="34592">MKKSFTVFFCLLLSFAFAGGTKETKSEAIKVAYSIPGLSAPIWTAASQGFLAKAAEYGLSAEILDPNDNLENQISQIDNAMLKGLKGLAITPIDGQAVSTLMNKAQAQKIPVIAIDRQVAGYSLATVEADNLLIGKLLGEKYLKTIGNKDGRVLIVGGPLSSSATVNRTEGFKAAIKNAKNVKVVAESATEMDAEVVLGAVTNYLQANPDINAIFSCTDYILPSVMTALAEKGKLFPIDDPKHVNVYSVDGDGYGLDQVLVGNIDATYGLDPYAWAASAVQAIKDNLDGKSVQKNILILGNIVTKENLKSLKEKGALWGASSMENK</sequence>
<dbReference type="InterPro" id="IPR028082">
    <property type="entry name" value="Peripla_BP_I"/>
</dbReference>
<dbReference type="EMBL" id="CP054257">
    <property type="protein sequence ID" value="QTQ12627.1"/>
    <property type="molecule type" value="Genomic_DNA"/>
</dbReference>
<dbReference type="Proteomes" id="UP000671995">
    <property type="component" value="Chromosome"/>
</dbReference>
<dbReference type="RefSeq" id="WP_210117340.1">
    <property type="nucleotide sequence ID" value="NZ_CP054257.1"/>
</dbReference>
<gene>
    <name evidence="6" type="ORF">HRI96_10720</name>
</gene>
<dbReference type="PANTHER" id="PTHR46847:SF1">
    <property type="entry name" value="D-ALLOSE-BINDING PERIPLASMIC PROTEIN-RELATED"/>
    <property type="match status" value="1"/>
</dbReference>
<accession>A0A975IDA5</accession>
<comment type="subcellular location">
    <subcellularLocation>
        <location evidence="1">Cell envelope</location>
    </subcellularLocation>
</comment>
<comment type="similarity">
    <text evidence="2">Belongs to the bacterial solute-binding protein 2 family.</text>
</comment>
<dbReference type="Gene3D" id="3.40.50.2300">
    <property type="match status" value="2"/>
</dbReference>
<dbReference type="Pfam" id="PF13407">
    <property type="entry name" value="Peripla_BP_4"/>
    <property type="match status" value="1"/>
</dbReference>
<dbReference type="CDD" id="cd01536">
    <property type="entry name" value="PBP1_ABC_sugar_binding-like"/>
    <property type="match status" value="1"/>
</dbReference>
<evidence type="ECO:0000259" key="5">
    <source>
        <dbReference type="Pfam" id="PF13407"/>
    </source>
</evidence>
<protein>
    <submittedName>
        <fullName evidence="6">Sugar ABC transporter substrate-binding protein</fullName>
    </submittedName>
</protein>
<feature type="signal peptide" evidence="4">
    <location>
        <begin position="1"/>
        <end position="18"/>
    </location>
</feature>
<dbReference type="PANTHER" id="PTHR46847">
    <property type="entry name" value="D-ALLOSE-BINDING PERIPLASMIC PROTEIN-RELATED"/>
    <property type="match status" value="1"/>
</dbReference>
<evidence type="ECO:0000256" key="1">
    <source>
        <dbReference type="ARBA" id="ARBA00004196"/>
    </source>
</evidence>
<dbReference type="AlphaFoldDB" id="A0A975IDA5"/>
<feature type="domain" description="Periplasmic binding protein" evidence="5">
    <location>
        <begin position="31"/>
        <end position="290"/>
    </location>
</feature>
<evidence type="ECO:0000313" key="6">
    <source>
        <dbReference type="EMBL" id="QTQ12627.1"/>
    </source>
</evidence>
<reference evidence="6" key="2">
    <citation type="journal article" date="2021" name="Microbiol. Resour. Announc.">
        <title>Complete Genome Sequences of Three Human Oral Treponema parvum Isolates.</title>
        <authorList>
            <person name="Zeng H."/>
            <person name="Watt R.M."/>
        </authorList>
    </citation>
    <scope>NUCLEOTIDE SEQUENCE</scope>
    <source>
        <strain evidence="6">ATCC 700773</strain>
    </source>
</reference>
<name>A0A975IDA5_9SPIR</name>
<dbReference type="GO" id="GO:0030246">
    <property type="term" value="F:carbohydrate binding"/>
    <property type="evidence" value="ECO:0007669"/>
    <property type="project" value="UniProtKB-ARBA"/>
</dbReference>
<evidence type="ECO:0000256" key="3">
    <source>
        <dbReference type="ARBA" id="ARBA00022729"/>
    </source>
</evidence>